<evidence type="ECO:0000256" key="3">
    <source>
        <dbReference type="ARBA" id="ARBA00023004"/>
    </source>
</evidence>
<organism evidence="7 8">
    <name type="scientific">Flavobacterium humi</name>
    <dbReference type="NCBI Taxonomy" id="2562683"/>
    <lineage>
        <taxon>Bacteria</taxon>
        <taxon>Pseudomonadati</taxon>
        <taxon>Bacteroidota</taxon>
        <taxon>Flavobacteriia</taxon>
        <taxon>Flavobacteriales</taxon>
        <taxon>Flavobacteriaceae</taxon>
        <taxon>Flavobacterium</taxon>
    </lineage>
</organism>
<dbReference type="Gene3D" id="1.10.760.10">
    <property type="entry name" value="Cytochrome c-like domain"/>
    <property type="match status" value="1"/>
</dbReference>
<evidence type="ECO:0000256" key="2">
    <source>
        <dbReference type="ARBA" id="ARBA00022723"/>
    </source>
</evidence>
<dbReference type="OrthoDB" id="9814063at2"/>
<protein>
    <submittedName>
        <fullName evidence="7">C-type cytochrome</fullName>
    </submittedName>
</protein>
<keyword evidence="1 4" id="KW-0349">Heme</keyword>
<evidence type="ECO:0000313" key="7">
    <source>
        <dbReference type="EMBL" id="TGD58707.1"/>
    </source>
</evidence>
<evidence type="ECO:0000256" key="4">
    <source>
        <dbReference type="PROSITE-ProRule" id="PRU00433"/>
    </source>
</evidence>
<dbReference type="PROSITE" id="PS51007">
    <property type="entry name" value="CYTC"/>
    <property type="match status" value="1"/>
</dbReference>
<proteinExistence type="predicted"/>
<evidence type="ECO:0000259" key="6">
    <source>
        <dbReference type="PROSITE" id="PS51007"/>
    </source>
</evidence>
<accession>A0A4Z0LAX1</accession>
<dbReference type="Pfam" id="PF00034">
    <property type="entry name" value="Cytochrom_C"/>
    <property type="match status" value="1"/>
</dbReference>
<keyword evidence="5" id="KW-0732">Signal</keyword>
<dbReference type="SUPFAM" id="SSF46626">
    <property type="entry name" value="Cytochrome c"/>
    <property type="match status" value="1"/>
</dbReference>
<keyword evidence="8" id="KW-1185">Reference proteome</keyword>
<gene>
    <name evidence="7" type="ORF">E4635_07275</name>
</gene>
<dbReference type="GO" id="GO:0046872">
    <property type="term" value="F:metal ion binding"/>
    <property type="evidence" value="ECO:0007669"/>
    <property type="project" value="UniProtKB-KW"/>
</dbReference>
<feature type="chain" id="PRO_5021264084" evidence="5">
    <location>
        <begin position="25"/>
        <end position="133"/>
    </location>
</feature>
<evidence type="ECO:0000256" key="1">
    <source>
        <dbReference type="ARBA" id="ARBA00022617"/>
    </source>
</evidence>
<dbReference type="Proteomes" id="UP000297407">
    <property type="component" value="Unassembled WGS sequence"/>
</dbReference>
<reference evidence="7 8" key="1">
    <citation type="submission" date="2019-04" db="EMBL/GenBank/DDBJ databases">
        <title>Flavobacterium sp. strain DS2-A Genome sequencing and assembly.</title>
        <authorList>
            <person name="Kim I."/>
        </authorList>
    </citation>
    <scope>NUCLEOTIDE SEQUENCE [LARGE SCALE GENOMIC DNA]</scope>
    <source>
        <strain evidence="7 8">DS2-A</strain>
    </source>
</reference>
<name>A0A4Z0LAX1_9FLAO</name>
<sequence>MKNTVRFFSLLAVVCCTFSGLVSCKSEEQKTEPLYPDTETAQTPQQLGQEIFDGKGVCYSCHKPETKTIGPSLKDIAKIYKAKGGNIVEFLKGNAEPLVDPSQYEVMKTNFAITKNLSAEEQKALEAYIFSHL</sequence>
<feature type="signal peptide" evidence="5">
    <location>
        <begin position="1"/>
        <end position="24"/>
    </location>
</feature>
<keyword evidence="3 4" id="KW-0408">Iron</keyword>
<evidence type="ECO:0000256" key="5">
    <source>
        <dbReference type="SAM" id="SignalP"/>
    </source>
</evidence>
<dbReference type="InterPro" id="IPR036909">
    <property type="entry name" value="Cyt_c-like_dom_sf"/>
</dbReference>
<comment type="caution">
    <text evidence="7">The sequence shown here is derived from an EMBL/GenBank/DDBJ whole genome shotgun (WGS) entry which is preliminary data.</text>
</comment>
<dbReference type="EMBL" id="SRLH01000003">
    <property type="protein sequence ID" value="TGD58707.1"/>
    <property type="molecule type" value="Genomic_DNA"/>
</dbReference>
<keyword evidence="2 4" id="KW-0479">Metal-binding</keyword>
<dbReference type="InterPro" id="IPR009056">
    <property type="entry name" value="Cyt_c-like_dom"/>
</dbReference>
<dbReference type="AlphaFoldDB" id="A0A4Z0LAX1"/>
<dbReference type="GO" id="GO:0009055">
    <property type="term" value="F:electron transfer activity"/>
    <property type="evidence" value="ECO:0007669"/>
    <property type="project" value="InterPro"/>
</dbReference>
<dbReference type="RefSeq" id="WP_135525967.1">
    <property type="nucleotide sequence ID" value="NZ_SRLH01000003.1"/>
</dbReference>
<dbReference type="PROSITE" id="PS51257">
    <property type="entry name" value="PROKAR_LIPOPROTEIN"/>
    <property type="match status" value="1"/>
</dbReference>
<feature type="domain" description="Cytochrome c" evidence="6">
    <location>
        <begin position="43"/>
        <end position="133"/>
    </location>
</feature>
<dbReference type="GO" id="GO:0020037">
    <property type="term" value="F:heme binding"/>
    <property type="evidence" value="ECO:0007669"/>
    <property type="project" value="InterPro"/>
</dbReference>
<evidence type="ECO:0000313" key="8">
    <source>
        <dbReference type="Proteomes" id="UP000297407"/>
    </source>
</evidence>